<evidence type="ECO:0000259" key="2">
    <source>
        <dbReference type="PROSITE" id="PS50887"/>
    </source>
</evidence>
<dbReference type="NCBIfam" id="TIGR00254">
    <property type="entry name" value="GGDEF"/>
    <property type="match status" value="1"/>
</dbReference>
<dbReference type="InterPro" id="IPR000160">
    <property type="entry name" value="GGDEF_dom"/>
</dbReference>
<dbReference type="SMART" id="SM00267">
    <property type="entry name" value="GGDEF"/>
    <property type="match status" value="1"/>
</dbReference>
<keyword evidence="1" id="KW-0812">Transmembrane</keyword>
<keyword evidence="1" id="KW-0472">Membrane</keyword>
<keyword evidence="3" id="KW-0808">Transferase</keyword>
<sequence length="384" mass="41233">MPRGRLARWLTAPGQATPHEIRVALVGTLFGTLPIFFGGVFNTVAVAGILAYRHPTLPFRFWLVAEIIVCLVRWYVLVVSRRRAVQGRPTPTDLYILLAPVWGATVGYGAFVSAVSGDWVAATLSFLSAAAMVGGICFRNFAAPRLVVVMIVFSLGPCCLGALAAGEPVLLLTLLQVPFYLFAMGAAARRLNGMLITTMTAEREHSHRARHDALTGALNREGLSKALEQRGADPGKKDMTLLFLDLDGFKPVNDAYGHEAGDMLLMQVALRLRALASPQALVARMGGDEFVVVDEVSEGPARHDLAAAIAESIRHPFSLSHGVVASVGVSIGSATVKWDGTDIDAALRMADTAMYEAKRTKKTEPAVNAGSDAIQFADRDRRPT</sequence>
<dbReference type="EMBL" id="FKBS01000029">
    <property type="protein sequence ID" value="SAI55039.1"/>
    <property type="molecule type" value="Genomic_DNA"/>
</dbReference>
<evidence type="ECO:0000313" key="4">
    <source>
        <dbReference type="Proteomes" id="UP000077037"/>
    </source>
</evidence>
<dbReference type="SUPFAM" id="SSF55073">
    <property type="entry name" value="Nucleotide cyclase"/>
    <property type="match status" value="1"/>
</dbReference>
<proteinExistence type="predicted"/>
<dbReference type="Proteomes" id="UP000077037">
    <property type="component" value="Unassembled WGS sequence"/>
</dbReference>
<keyword evidence="3" id="KW-0548">Nucleotidyltransferase</keyword>
<feature type="transmembrane region" description="Helical" evidence="1">
    <location>
        <begin position="169"/>
        <end position="188"/>
    </location>
</feature>
<dbReference type="Gene3D" id="3.30.70.270">
    <property type="match status" value="1"/>
</dbReference>
<dbReference type="InterPro" id="IPR052163">
    <property type="entry name" value="DGC-Regulatory_Protein"/>
</dbReference>
<evidence type="ECO:0000256" key="1">
    <source>
        <dbReference type="SAM" id="Phobius"/>
    </source>
</evidence>
<feature type="transmembrane region" description="Helical" evidence="1">
    <location>
        <begin position="21"/>
        <end position="41"/>
    </location>
</feature>
<name>A0A157RCI9_9BORD</name>
<dbReference type="PANTHER" id="PTHR46663:SF2">
    <property type="entry name" value="GGDEF DOMAIN-CONTAINING PROTEIN"/>
    <property type="match status" value="1"/>
</dbReference>
<dbReference type="InterPro" id="IPR029787">
    <property type="entry name" value="Nucleotide_cyclase"/>
</dbReference>
<accession>A0A157RCI9</accession>
<organism evidence="3 4">
    <name type="scientific">Bordetella ansorpii</name>
    <dbReference type="NCBI Taxonomy" id="288768"/>
    <lineage>
        <taxon>Bacteria</taxon>
        <taxon>Pseudomonadati</taxon>
        <taxon>Pseudomonadota</taxon>
        <taxon>Betaproteobacteria</taxon>
        <taxon>Burkholderiales</taxon>
        <taxon>Alcaligenaceae</taxon>
        <taxon>Bordetella</taxon>
    </lineage>
</organism>
<dbReference type="PROSITE" id="PS50887">
    <property type="entry name" value="GGDEF"/>
    <property type="match status" value="1"/>
</dbReference>
<feature type="transmembrane region" description="Helical" evidence="1">
    <location>
        <begin position="61"/>
        <end position="80"/>
    </location>
</feature>
<feature type="transmembrane region" description="Helical" evidence="1">
    <location>
        <begin position="92"/>
        <end position="113"/>
    </location>
</feature>
<gene>
    <name evidence="3" type="primary">yeaP_2</name>
    <name evidence="3" type="ORF">SAMEA1982600_04577</name>
</gene>
<dbReference type="AlphaFoldDB" id="A0A157RCI9"/>
<dbReference type="CDD" id="cd01949">
    <property type="entry name" value="GGDEF"/>
    <property type="match status" value="1"/>
</dbReference>
<evidence type="ECO:0000313" key="3">
    <source>
        <dbReference type="EMBL" id="SAI55039.1"/>
    </source>
</evidence>
<dbReference type="EC" id="2.7.7.65" evidence="3"/>
<dbReference type="PANTHER" id="PTHR46663">
    <property type="entry name" value="DIGUANYLATE CYCLASE DGCT-RELATED"/>
    <property type="match status" value="1"/>
</dbReference>
<reference evidence="3 4" key="1">
    <citation type="submission" date="2016-03" db="EMBL/GenBank/DDBJ databases">
        <authorList>
            <consortium name="Pathogen Informatics"/>
        </authorList>
    </citation>
    <scope>NUCLEOTIDE SEQUENCE [LARGE SCALE GENOMIC DNA]</scope>
    <source>
        <strain evidence="3 4">NCTC13364</strain>
    </source>
</reference>
<keyword evidence="1" id="KW-1133">Transmembrane helix</keyword>
<feature type="transmembrane region" description="Helical" evidence="1">
    <location>
        <begin position="145"/>
        <end position="163"/>
    </location>
</feature>
<feature type="transmembrane region" description="Helical" evidence="1">
    <location>
        <begin position="119"/>
        <end position="138"/>
    </location>
</feature>
<dbReference type="InterPro" id="IPR043128">
    <property type="entry name" value="Rev_trsase/Diguanyl_cyclase"/>
</dbReference>
<protein>
    <submittedName>
        <fullName evidence="3">Signalling protein</fullName>
        <ecNumber evidence="3">2.7.7.65</ecNumber>
    </submittedName>
</protein>
<feature type="domain" description="GGDEF" evidence="2">
    <location>
        <begin position="237"/>
        <end position="379"/>
    </location>
</feature>
<dbReference type="GO" id="GO:0052621">
    <property type="term" value="F:diguanylate cyclase activity"/>
    <property type="evidence" value="ECO:0007669"/>
    <property type="project" value="UniProtKB-EC"/>
</dbReference>
<dbReference type="Pfam" id="PF00990">
    <property type="entry name" value="GGDEF"/>
    <property type="match status" value="1"/>
</dbReference>